<dbReference type="Gene3D" id="3.30.450.20">
    <property type="entry name" value="PAS domain"/>
    <property type="match status" value="1"/>
</dbReference>
<keyword evidence="7" id="KW-0067">ATP-binding</keyword>
<keyword evidence="10" id="KW-1185">Reference proteome</keyword>
<name>A0ABY7YS88_9HYPH</name>
<dbReference type="EC" id="2.7.13.3" evidence="2"/>
<organism evidence="9 10">
    <name type="scientific">Devosia algicola</name>
    <dbReference type="NCBI Taxonomy" id="3026418"/>
    <lineage>
        <taxon>Bacteria</taxon>
        <taxon>Pseudomonadati</taxon>
        <taxon>Pseudomonadota</taxon>
        <taxon>Alphaproteobacteria</taxon>
        <taxon>Hyphomicrobiales</taxon>
        <taxon>Devosiaceae</taxon>
        <taxon>Devosia</taxon>
    </lineage>
</organism>
<evidence type="ECO:0000256" key="3">
    <source>
        <dbReference type="ARBA" id="ARBA00022553"/>
    </source>
</evidence>
<dbReference type="EMBL" id="CP118246">
    <property type="protein sequence ID" value="WDR04151.1"/>
    <property type="molecule type" value="Genomic_DNA"/>
</dbReference>
<dbReference type="PANTHER" id="PTHR41523">
    <property type="entry name" value="TWO-COMPONENT SYSTEM SENSOR PROTEIN"/>
    <property type="match status" value="1"/>
</dbReference>
<dbReference type="PANTHER" id="PTHR41523:SF7">
    <property type="entry name" value="HISTIDINE KINASE"/>
    <property type="match status" value="1"/>
</dbReference>
<dbReference type="InterPro" id="IPR011102">
    <property type="entry name" value="Sig_transdc_His_kinase_HWE"/>
</dbReference>
<dbReference type="Pfam" id="PF08448">
    <property type="entry name" value="PAS_4"/>
    <property type="match status" value="1"/>
</dbReference>
<evidence type="ECO:0000256" key="5">
    <source>
        <dbReference type="ARBA" id="ARBA00022741"/>
    </source>
</evidence>
<accession>A0ABY7YS88</accession>
<comment type="catalytic activity">
    <reaction evidence="1">
        <text>ATP + protein L-histidine = ADP + protein N-phospho-L-histidine.</text>
        <dbReference type="EC" id="2.7.13.3"/>
    </reaction>
</comment>
<evidence type="ECO:0000256" key="1">
    <source>
        <dbReference type="ARBA" id="ARBA00000085"/>
    </source>
</evidence>
<keyword evidence="6 9" id="KW-0418">Kinase</keyword>
<dbReference type="GO" id="GO:0016301">
    <property type="term" value="F:kinase activity"/>
    <property type="evidence" value="ECO:0007669"/>
    <property type="project" value="UniProtKB-KW"/>
</dbReference>
<gene>
    <name evidence="9" type="ORF">PSQ19_09235</name>
</gene>
<keyword evidence="5" id="KW-0547">Nucleotide-binding</keyword>
<reference evidence="9 10" key="1">
    <citation type="submission" date="2023-02" db="EMBL/GenBank/DDBJ databases">
        <title>Devosia algicola sp. nov., isolated from the phycosphere of marine algae.</title>
        <authorList>
            <person name="Kim J.M."/>
            <person name="Lee J.K."/>
            <person name="Choi B.J."/>
            <person name="Bayburt H."/>
            <person name="Jeon C.O."/>
        </authorList>
    </citation>
    <scope>NUCLEOTIDE SEQUENCE [LARGE SCALE GENOMIC DNA]</scope>
    <source>
        <strain evidence="9 10">G20-9</strain>
    </source>
</reference>
<evidence type="ECO:0000259" key="8">
    <source>
        <dbReference type="SMART" id="SM00911"/>
    </source>
</evidence>
<evidence type="ECO:0000256" key="2">
    <source>
        <dbReference type="ARBA" id="ARBA00012438"/>
    </source>
</evidence>
<dbReference type="Pfam" id="PF07536">
    <property type="entry name" value="HWE_HK"/>
    <property type="match status" value="1"/>
</dbReference>
<keyword evidence="4" id="KW-0808">Transferase</keyword>
<proteinExistence type="predicted"/>
<dbReference type="RefSeq" id="WP_282220535.1">
    <property type="nucleotide sequence ID" value="NZ_CP118246.1"/>
</dbReference>
<protein>
    <recommendedName>
        <fullName evidence="2">histidine kinase</fullName>
        <ecNumber evidence="2">2.7.13.3</ecNumber>
    </recommendedName>
</protein>
<evidence type="ECO:0000313" key="10">
    <source>
        <dbReference type="Proteomes" id="UP001220530"/>
    </source>
</evidence>
<dbReference type="Proteomes" id="UP001220530">
    <property type="component" value="Chromosome"/>
</dbReference>
<sequence>MSEYQGFSMPSSSATGALAMRTLTASLAQVGTAVLHLGIDGRYDYAQNLPPQWPTSDLIGKADDDILPKSIAAHFADARALTLQTNESQLVEFDLAGRGRREHFEAWFTTDRIDGKFVGTIITMSNVTEQRARELAISSLMREVSHRSKNLLAIVQSVAAQTAQHTGNIDDFLNRFRGRLQSLASTQDMVTDSDWRGTLFQSLVATQVARLGIAGLDAIRITGDNPLLSPNAALHIGLALHELGANALLYGALADHDNGQIWIDAKICDLDSDTDPGALIVQWQETGGQRNLPVSEPRFGTTVVKRIVPLAVGGRSHYEINGDLVSYRLVVPPDQFEA</sequence>
<evidence type="ECO:0000256" key="4">
    <source>
        <dbReference type="ARBA" id="ARBA00022679"/>
    </source>
</evidence>
<feature type="domain" description="Signal transduction histidine kinase HWE region" evidence="8">
    <location>
        <begin position="143"/>
        <end position="225"/>
    </location>
</feature>
<evidence type="ECO:0000313" key="9">
    <source>
        <dbReference type="EMBL" id="WDR04151.1"/>
    </source>
</evidence>
<dbReference type="InterPro" id="IPR013656">
    <property type="entry name" value="PAS_4"/>
</dbReference>
<dbReference type="SMART" id="SM00911">
    <property type="entry name" value="HWE_HK"/>
    <property type="match status" value="1"/>
</dbReference>
<keyword evidence="3" id="KW-0597">Phosphoprotein</keyword>
<evidence type="ECO:0000256" key="7">
    <source>
        <dbReference type="ARBA" id="ARBA00022840"/>
    </source>
</evidence>
<evidence type="ECO:0000256" key="6">
    <source>
        <dbReference type="ARBA" id="ARBA00022777"/>
    </source>
</evidence>